<sequence>MNAIDILGGMLGRKSGGSSGGGLGGAILKSILKGKRGGAAQPSGRESIPQRPAGSPTIKPSRGHQEFDSLEDLLRHAHNKHSTNRRQNAPSREPFPEAEPEIQRRQTDFTAEYEGNPDPFNQNAEVLIVAMANAAKADGQIDQAEQDAIIKELGDLSQDEVQFLRREFAKPLDVREFVWSVPLGMEQQVYAISLMTIELDNNAEARYLKELAHGFRMTPDECNQIHRRFGAPLLNG</sequence>
<dbReference type="SUPFAM" id="SSF158682">
    <property type="entry name" value="TerB-like"/>
    <property type="match status" value="1"/>
</dbReference>
<feature type="compositionally biased region" description="Basic and acidic residues" evidence="1">
    <location>
        <begin position="63"/>
        <end position="75"/>
    </location>
</feature>
<dbReference type="KEGG" id="fmr:Fuma_01102"/>
<dbReference type="InterPro" id="IPR007486">
    <property type="entry name" value="YebE"/>
</dbReference>
<dbReference type="RefSeq" id="WP_077023261.1">
    <property type="nucleotide sequence ID" value="NZ_CP017641.1"/>
</dbReference>
<keyword evidence="3" id="KW-1185">Reference proteome</keyword>
<name>A0A1P8WBV3_9PLAN</name>
<organism evidence="2 3">
    <name type="scientific">Fuerstiella marisgermanici</name>
    <dbReference type="NCBI Taxonomy" id="1891926"/>
    <lineage>
        <taxon>Bacteria</taxon>
        <taxon>Pseudomonadati</taxon>
        <taxon>Planctomycetota</taxon>
        <taxon>Planctomycetia</taxon>
        <taxon>Planctomycetales</taxon>
        <taxon>Planctomycetaceae</taxon>
        <taxon>Fuerstiella</taxon>
    </lineage>
</organism>
<dbReference type="EMBL" id="CP017641">
    <property type="protein sequence ID" value="APZ91514.1"/>
    <property type="molecule type" value="Genomic_DNA"/>
</dbReference>
<dbReference type="CDD" id="cd07178">
    <property type="entry name" value="terB_like_YebE"/>
    <property type="match status" value="1"/>
</dbReference>
<evidence type="ECO:0000313" key="3">
    <source>
        <dbReference type="Proteomes" id="UP000187735"/>
    </source>
</evidence>
<protein>
    <recommendedName>
        <fullName evidence="4">Tellurite resistance TerB family protein</fullName>
    </recommendedName>
</protein>
<evidence type="ECO:0000256" key="1">
    <source>
        <dbReference type="SAM" id="MobiDB-lite"/>
    </source>
</evidence>
<evidence type="ECO:0000313" key="2">
    <source>
        <dbReference type="EMBL" id="APZ91514.1"/>
    </source>
</evidence>
<feature type="compositionally biased region" description="Gly residues" evidence="1">
    <location>
        <begin position="9"/>
        <end position="25"/>
    </location>
</feature>
<reference evidence="2 3" key="1">
    <citation type="journal article" date="2016" name="Front. Microbiol.">
        <title>Fuerstia marisgermanicae gen. nov., sp. nov., an Unusual Member of the Phylum Planctomycetes from the German Wadden Sea.</title>
        <authorList>
            <person name="Kohn T."/>
            <person name="Heuer A."/>
            <person name="Jogler M."/>
            <person name="Vollmers J."/>
            <person name="Boedeker C."/>
            <person name="Bunk B."/>
            <person name="Rast P."/>
            <person name="Borchert D."/>
            <person name="Glockner I."/>
            <person name="Freese H.M."/>
            <person name="Klenk H.P."/>
            <person name="Overmann J."/>
            <person name="Kaster A.K."/>
            <person name="Rohde M."/>
            <person name="Wiegand S."/>
            <person name="Jogler C."/>
        </authorList>
    </citation>
    <scope>NUCLEOTIDE SEQUENCE [LARGE SCALE GENOMIC DNA]</scope>
    <source>
        <strain evidence="2 3">NH11</strain>
    </source>
</reference>
<accession>A0A1P8WBV3</accession>
<evidence type="ECO:0008006" key="4">
    <source>
        <dbReference type="Google" id="ProtNLM"/>
    </source>
</evidence>
<proteinExistence type="predicted"/>
<dbReference type="Pfam" id="PF04391">
    <property type="entry name" value="DUF533"/>
    <property type="match status" value="1"/>
</dbReference>
<feature type="region of interest" description="Disordered" evidence="1">
    <location>
        <begin position="1"/>
        <end position="102"/>
    </location>
</feature>
<gene>
    <name evidence="2" type="ORF">Fuma_01102</name>
</gene>
<dbReference type="STRING" id="1891926.Fuma_01102"/>
<dbReference type="OrthoDB" id="7866618at2"/>
<dbReference type="InterPro" id="IPR029024">
    <property type="entry name" value="TerB-like"/>
</dbReference>
<dbReference type="Proteomes" id="UP000187735">
    <property type="component" value="Chromosome"/>
</dbReference>
<dbReference type="AlphaFoldDB" id="A0A1P8WBV3"/>